<name>A0A6J0PH74_ELAGV</name>
<keyword evidence="4" id="KW-0433">Leucine-rich repeat</keyword>
<keyword evidence="5 12" id="KW-0812">Transmembrane</keyword>
<feature type="domain" description="Disease resistance R13L4/SHOC-2-like LRR" evidence="14">
    <location>
        <begin position="286"/>
        <end position="393"/>
    </location>
</feature>
<evidence type="ECO:0000256" key="2">
    <source>
        <dbReference type="ARBA" id="ARBA00009592"/>
    </source>
</evidence>
<evidence type="ECO:0000256" key="3">
    <source>
        <dbReference type="ARBA" id="ARBA00022475"/>
    </source>
</evidence>
<dbReference type="PANTHER" id="PTHR48063:SF112">
    <property type="entry name" value="RECEPTOR LIKE PROTEIN 30-LIKE"/>
    <property type="match status" value="1"/>
</dbReference>
<dbReference type="RefSeq" id="XP_019705444.1">
    <property type="nucleotide sequence ID" value="XM_019849885.2"/>
</dbReference>
<evidence type="ECO:0000259" key="13">
    <source>
        <dbReference type="Pfam" id="PF08263"/>
    </source>
</evidence>
<keyword evidence="7" id="KW-0677">Repeat</keyword>
<protein>
    <submittedName>
        <fullName evidence="16">Receptor-like protein EIX1</fullName>
    </submittedName>
</protein>
<dbReference type="Gene3D" id="3.80.10.10">
    <property type="entry name" value="Ribonuclease Inhibitor"/>
    <property type="match status" value="5"/>
</dbReference>
<evidence type="ECO:0000313" key="16">
    <source>
        <dbReference type="RefSeq" id="XP_019705444.1"/>
    </source>
</evidence>
<dbReference type="AlphaFoldDB" id="A0A6J0PH74"/>
<sequence>MQLCPCLSGNSSKSGSCIEKERKALLGIQKGIYGAHKWLSWDGKDCCRWIGVGCDTITGHVVKLDLHYPYPCDVAYPDERCPNKSEVSPSLLDLRHLNHLDLSMNYFGGAPIPDFIGSLANLEYLNLSNAGFGGTLPHQLGNLSNLLHLDLNNGYHLDVNNLDWLAQIRFLQHLDMSYVHLSKESNWIHVINMLPSLSVLYLSGAALSSLPSILPHVNFTSLTILNLFGNNFASSIPGWLFNLSSLEHLNLGLSDFRGNIPLAIGNLKKLQILDMSTNSFSGHIPETVWSLKSLRSIDLSWNSISGGIPETVGNLKSLESLDLRGNSISGEIPGTLGNLGELHRLYLSNNVINGQIPETVGNLHHLEELRLDNNSLAGVIPRTVGNLCNLYKLDASKNNIGGEITGFMEGFSRCSANRLRYVNLHDNNLSGPLPSQIGEIKSLGSLNLGANSLNGSIPTSLGKLSSLSELNLTSNSLAGALTEAHFANLTSLLSLDLSHNSLTVNVSQDWLPPFKAKYIRMRSCPLGPKFPQWLRIQTNLLELDLSSAGISETFPHWFWDTCLPRMVLNVSQNHMKGNLPNPIEKKKGKLPSFGPLLSNEPSVIDLSNNLFSGPIPPTLASHYGGLEVLVLAHNKLNGSIPSAFCEANNLVVLNLAGNDLSGILPDCWGNSLVLSVIDFSDNKLSGGIPSSIGSLSHLSSLHLRNNSLSGKIPLSLQQCKQLIIIDLGNNKLSGSIPEWAGENLSSLRVLCLRSNMLDGNIPIQLSPLASLQVLDLADNKLSGNLPPSFGNFVAMIGIPNGSKPILSGDVASYYVENLLITMKGRELIFTAVLSLVTSLDLSDNNISGEIPEKFTNLRGLYYLNLSGNHLTGRIPENIGAMEQLESLDLSRNNLSSTIPTSISNLNSLEYLNLSHNNLSGRFPNGNQLRTLINDPSVYMGNWYLCGFPLLEKCPDDEPAEGPTAHGREEKQDENENDSEMIWFYVSLSPGFVVGFWGFLGAVMLKKSTRYAYIRFIDRICDWIYMAITINSARPKSKGNCGRM</sequence>
<evidence type="ECO:0000256" key="6">
    <source>
        <dbReference type="ARBA" id="ARBA00022729"/>
    </source>
</evidence>
<evidence type="ECO:0000256" key="8">
    <source>
        <dbReference type="ARBA" id="ARBA00022989"/>
    </source>
</evidence>
<evidence type="ECO:0000256" key="5">
    <source>
        <dbReference type="ARBA" id="ARBA00022692"/>
    </source>
</evidence>
<evidence type="ECO:0000256" key="1">
    <source>
        <dbReference type="ARBA" id="ARBA00004251"/>
    </source>
</evidence>
<keyword evidence="3" id="KW-1003">Cell membrane</keyword>
<dbReference type="InterPro" id="IPR001611">
    <property type="entry name" value="Leu-rich_rpt"/>
</dbReference>
<keyword evidence="6" id="KW-0732">Signal</keyword>
<dbReference type="OrthoDB" id="1060944at2759"/>
<keyword evidence="8 12" id="KW-1133">Transmembrane helix</keyword>
<evidence type="ECO:0000256" key="10">
    <source>
        <dbReference type="ARBA" id="ARBA00023170"/>
    </source>
</evidence>
<dbReference type="Proteomes" id="UP000504607">
    <property type="component" value="Chromosome 4"/>
</dbReference>
<dbReference type="InterPro" id="IPR046956">
    <property type="entry name" value="RLP23-like"/>
</dbReference>
<evidence type="ECO:0000256" key="9">
    <source>
        <dbReference type="ARBA" id="ARBA00023136"/>
    </source>
</evidence>
<dbReference type="SUPFAM" id="SSF52047">
    <property type="entry name" value="RNI-like"/>
    <property type="match status" value="3"/>
</dbReference>
<dbReference type="FunFam" id="3.80.10.10:FF:000095">
    <property type="entry name" value="LRR receptor-like serine/threonine-protein kinase GSO1"/>
    <property type="match status" value="2"/>
</dbReference>
<organism evidence="15 16">
    <name type="scientific">Elaeis guineensis var. tenera</name>
    <name type="common">Oil palm</name>
    <dbReference type="NCBI Taxonomy" id="51953"/>
    <lineage>
        <taxon>Eukaryota</taxon>
        <taxon>Viridiplantae</taxon>
        <taxon>Streptophyta</taxon>
        <taxon>Embryophyta</taxon>
        <taxon>Tracheophyta</taxon>
        <taxon>Spermatophyta</taxon>
        <taxon>Magnoliopsida</taxon>
        <taxon>Liliopsida</taxon>
        <taxon>Arecaceae</taxon>
        <taxon>Arecoideae</taxon>
        <taxon>Cocoseae</taxon>
        <taxon>Elaeidinae</taxon>
        <taxon>Elaeis</taxon>
    </lineage>
</organism>
<dbReference type="InParanoid" id="A0A6J0PH74"/>
<dbReference type="PRINTS" id="PR00019">
    <property type="entry name" value="LEURICHRPT"/>
</dbReference>
<evidence type="ECO:0000259" key="14">
    <source>
        <dbReference type="Pfam" id="PF23598"/>
    </source>
</evidence>
<reference evidence="16" key="1">
    <citation type="submission" date="2025-08" db="UniProtKB">
        <authorList>
            <consortium name="RefSeq"/>
        </authorList>
    </citation>
    <scope>IDENTIFICATION</scope>
</reference>
<dbReference type="FunCoup" id="A0A6J0PH74">
    <property type="interactions" value="84"/>
</dbReference>
<comment type="similarity">
    <text evidence="2">Belongs to the RLP family.</text>
</comment>
<evidence type="ECO:0000313" key="15">
    <source>
        <dbReference type="Proteomes" id="UP000504607"/>
    </source>
</evidence>
<dbReference type="GO" id="GO:0005886">
    <property type="term" value="C:plasma membrane"/>
    <property type="evidence" value="ECO:0007669"/>
    <property type="project" value="UniProtKB-SubCell"/>
</dbReference>
<dbReference type="InterPro" id="IPR003591">
    <property type="entry name" value="Leu-rich_rpt_typical-subtyp"/>
</dbReference>
<feature type="transmembrane region" description="Helical" evidence="12">
    <location>
        <begin position="981"/>
        <end position="1004"/>
    </location>
</feature>
<keyword evidence="11" id="KW-0325">Glycoprotein</keyword>
<keyword evidence="15" id="KW-1185">Reference proteome</keyword>
<dbReference type="Pfam" id="PF13855">
    <property type="entry name" value="LRR_8"/>
    <property type="match status" value="1"/>
</dbReference>
<dbReference type="PROSITE" id="PS51450">
    <property type="entry name" value="LRR"/>
    <property type="match status" value="2"/>
</dbReference>
<gene>
    <name evidence="16" type="primary">LOC105042978</name>
</gene>
<keyword evidence="9 12" id="KW-0472">Membrane</keyword>
<evidence type="ECO:0000256" key="4">
    <source>
        <dbReference type="ARBA" id="ARBA00022614"/>
    </source>
</evidence>
<dbReference type="Pfam" id="PF23598">
    <property type="entry name" value="LRR_14"/>
    <property type="match status" value="1"/>
</dbReference>
<dbReference type="SMART" id="SM00369">
    <property type="entry name" value="LRR_TYP"/>
    <property type="match status" value="16"/>
</dbReference>
<accession>A0A6J0PH74</accession>
<dbReference type="PANTHER" id="PTHR48063">
    <property type="entry name" value="LRR RECEPTOR-LIKE KINASE"/>
    <property type="match status" value="1"/>
</dbReference>
<proteinExistence type="inferred from homology"/>
<dbReference type="FunFam" id="3.80.10.10:FF:001347">
    <property type="entry name" value="LRR receptor-like serine/threonine-protein kinase GSO2"/>
    <property type="match status" value="1"/>
</dbReference>
<dbReference type="InterPro" id="IPR013210">
    <property type="entry name" value="LRR_N_plant-typ"/>
</dbReference>
<dbReference type="InterPro" id="IPR055414">
    <property type="entry name" value="LRR_R13L4/SHOC2-like"/>
</dbReference>
<dbReference type="FunFam" id="3.80.10.10:FF:000111">
    <property type="entry name" value="LRR receptor-like serine/threonine-protein kinase ERECTA"/>
    <property type="match status" value="1"/>
</dbReference>
<evidence type="ECO:0000256" key="7">
    <source>
        <dbReference type="ARBA" id="ARBA00022737"/>
    </source>
</evidence>
<dbReference type="SMART" id="SM00365">
    <property type="entry name" value="LRR_SD22"/>
    <property type="match status" value="8"/>
</dbReference>
<feature type="domain" description="Leucine-rich repeat-containing N-terminal plant-type" evidence="13">
    <location>
        <begin position="20"/>
        <end position="55"/>
    </location>
</feature>
<comment type="subcellular location">
    <subcellularLocation>
        <location evidence="1">Cell membrane</location>
        <topology evidence="1">Single-pass type I membrane protein</topology>
    </subcellularLocation>
</comment>
<dbReference type="InterPro" id="IPR032675">
    <property type="entry name" value="LRR_dom_sf"/>
</dbReference>
<evidence type="ECO:0000256" key="12">
    <source>
        <dbReference type="SAM" id="Phobius"/>
    </source>
</evidence>
<dbReference type="Pfam" id="PF00560">
    <property type="entry name" value="LRR_1"/>
    <property type="match status" value="10"/>
</dbReference>
<evidence type="ECO:0000256" key="11">
    <source>
        <dbReference type="ARBA" id="ARBA00023180"/>
    </source>
</evidence>
<keyword evidence="10" id="KW-0675">Receptor</keyword>
<dbReference type="Pfam" id="PF08263">
    <property type="entry name" value="LRRNT_2"/>
    <property type="match status" value="1"/>
</dbReference>